<comment type="caution">
    <text evidence="2">The sequence shown here is derived from an EMBL/GenBank/DDBJ whole genome shotgun (WGS) entry which is preliminary data.</text>
</comment>
<gene>
    <name evidence="2" type="ORF">CPB84DRAFT_1948683</name>
</gene>
<accession>A0A9P5NJJ3</accession>
<organism evidence="2 3">
    <name type="scientific">Gymnopilus junonius</name>
    <name type="common">Spectacular rustgill mushroom</name>
    <name type="synonym">Gymnopilus spectabilis subsp. junonius</name>
    <dbReference type="NCBI Taxonomy" id="109634"/>
    <lineage>
        <taxon>Eukaryota</taxon>
        <taxon>Fungi</taxon>
        <taxon>Dikarya</taxon>
        <taxon>Basidiomycota</taxon>
        <taxon>Agaricomycotina</taxon>
        <taxon>Agaricomycetes</taxon>
        <taxon>Agaricomycetidae</taxon>
        <taxon>Agaricales</taxon>
        <taxon>Agaricineae</taxon>
        <taxon>Hymenogastraceae</taxon>
        <taxon>Gymnopilus</taxon>
    </lineage>
</organism>
<protein>
    <submittedName>
        <fullName evidence="2">Uncharacterized protein</fullName>
    </submittedName>
</protein>
<dbReference type="OrthoDB" id="3270840at2759"/>
<feature type="region of interest" description="Disordered" evidence="1">
    <location>
        <begin position="83"/>
        <end position="109"/>
    </location>
</feature>
<keyword evidence="3" id="KW-1185">Reference proteome</keyword>
<feature type="compositionally biased region" description="Polar residues" evidence="1">
    <location>
        <begin position="97"/>
        <end position="107"/>
    </location>
</feature>
<name>A0A9P5NJJ3_GYMJU</name>
<dbReference type="Proteomes" id="UP000724874">
    <property type="component" value="Unassembled WGS sequence"/>
</dbReference>
<feature type="non-terminal residue" evidence="2">
    <location>
        <position position="1"/>
    </location>
</feature>
<dbReference type="EMBL" id="JADNYJ010000091">
    <property type="protein sequence ID" value="KAF8887262.1"/>
    <property type="molecule type" value="Genomic_DNA"/>
</dbReference>
<reference evidence="2" key="1">
    <citation type="submission" date="2020-11" db="EMBL/GenBank/DDBJ databases">
        <authorList>
            <consortium name="DOE Joint Genome Institute"/>
            <person name="Ahrendt S."/>
            <person name="Riley R."/>
            <person name="Andreopoulos W."/>
            <person name="LaButti K."/>
            <person name="Pangilinan J."/>
            <person name="Ruiz-duenas F.J."/>
            <person name="Barrasa J.M."/>
            <person name="Sanchez-Garcia M."/>
            <person name="Camarero S."/>
            <person name="Miyauchi S."/>
            <person name="Serrano A."/>
            <person name="Linde D."/>
            <person name="Babiker R."/>
            <person name="Drula E."/>
            <person name="Ayuso-Fernandez I."/>
            <person name="Pacheco R."/>
            <person name="Padilla G."/>
            <person name="Ferreira P."/>
            <person name="Barriuso J."/>
            <person name="Kellner H."/>
            <person name="Castanera R."/>
            <person name="Alfaro M."/>
            <person name="Ramirez L."/>
            <person name="Pisabarro A.G."/>
            <person name="Kuo A."/>
            <person name="Tritt A."/>
            <person name="Lipzen A."/>
            <person name="He G."/>
            <person name="Yan M."/>
            <person name="Ng V."/>
            <person name="Cullen D."/>
            <person name="Martin F."/>
            <person name="Rosso M.-N."/>
            <person name="Henrissat B."/>
            <person name="Hibbett D."/>
            <person name="Martinez A.T."/>
            <person name="Grigoriev I.V."/>
        </authorList>
    </citation>
    <scope>NUCLEOTIDE SEQUENCE</scope>
    <source>
        <strain evidence="2">AH 44721</strain>
    </source>
</reference>
<evidence type="ECO:0000256" key="1">
    <source>
        <dbReference type="SAM" id="MobiDB-lite"/>
    </source>
</evidence>
<evidence type="ECO:0000313" key="2">
    <source>
        <dbReference type="EMBL" id="KAF8887262.1"/>
    </source>
</evidence>
<proteinExistence type="predicted"/>
<dbReference type="AlphaFoldDB" id="A0A9P5NJJ3"/>
<evidence type="ECO:0000313" key="3">
    <source>
        <dbReference type="Proteomes" id="UP000724874"/>
    </source>
</evidence>
<sequence>SSSTASPQLIDADDSIVLSDLLRTGEASRLRRRGAMRIDPAVVGVNQNSLSPDHFRVHNVVVVDRAVAPWDADFDLVHHMPARRRQRSARRYDPYESGSSTIPSTQREGAPEDYAYSLVCGARIYEFGSSDDIEPFKPSVLPLYPDNVDRLGKEREKEDLNRSTGCGSLVHIRAAPRPRSGVWTALGSASDTVVPLDASYFDTREAAKI</sequence>